<feature type="region of interest" description="Disordered" evidence="13">
    <location>
        <begin position="538"/>
        <end position="611"/>
    </location>
</feature>
<feature type="compositionally biased region" description="Polar residues" evidence="13">
    <location>
        <begin position="538"/>
        <end position="561"/>
    </location>
</feature>
<gene>
    <name evidence="16" type="primary">LOC111603866</name>
</gene>
<keyword evidence="11" id="KW-0469">Meiosis</keyword>
<evidence type="ECO:0000313" key="16">
    <source>
        <dbReference type="RefSeq" id="XP_023177442.2"/>
    </source>
</evidence>
<feature type="compositionally biased region" description="Polar residues" evidence="13">
    <location>
        <begin position="350"/>
        <end position="365"/>
    </location>
</feature>
<reference evidence="16" key="1">
    <citation type="submission" date="2025-08" db="UniProtKB">
        <authorList>
            <consortium name="RefSeq"/>
        </authorList>
    </citation>
    <scope>IDENTIFICATION</scope>
    <source>
        <strain evidence="16">15085-1641.00</strain>
        <tissue evidence="16">Whole body</tissue>
    </source>
</reference>
<dbReference type="KEGG" id="dhe:111603866"/>
<feature type="region of interest" description="Disordered" evidence="13">
    <location>
        <begin position="1655"/>
        <end position="1688"/>
    </location>
</feature>
<keyword evidence="5" id="KW-0221">Differentiation</keyword>
<feature type="compositionally biased region" description="Basic and acidic residues" evidence="13">
    <location>
        <begin position="1676"/>
        <end position="1688"/>
    </location>
</feature>
<dbReference type="OrthoDB" id="249932at2759"/>
<evidence type="ECO:0000256" key="13">
    <source>
        <dbReference type="SAM" id="MobiDB-lite"/>
    </source>
</evidence>
<evidence type="ECO:0000259" key="14">
    <source>
        <dbReference type="PROSITE" id="PS51192"/>
    </source>
</evidence>
<dbReference type="Pfam" id="PF00567">
    <property type="entry name" value="TUDOR"/>
    <property type="match status" value="1"/>
</dbReference>
<dbReference type="InterPro" id="IPR027417">
    <property type="entry name" value="P-loop_NTPase"/>
</dbReference>
<evidence type="ECO:0000256" key="11">
    <source>
        <dbReference type="ARBA" id="ARBA00023254"/>
    </source>
</evidence>
<sequence length="1688" mass="191296">TTLHQLQIGGAYVNHVEAHLSDHCHAHNQRENYAPDKHVVVRYQPLHMEKLLRGLVLVCQHGDEYLVWAMDYGFTINCRAKDLWLLPEQQSERYVEIAWGGIAWVAPRTGSEWSKMAVRMLDKRMDEAQRLIFKVQHRNNERHNFGQLLMDEPPIDAASYLVERQCARLEVNEVSMMCAQSSRVAYDVDLAELNEPDIKPSLRVMTILQLMQRFKVLPKVELQPGYKLTASSAHSEQQQNYVDSIFKNGYHRLGNKTRNLTCPSKQSARLDSLLQCRTAPGIPASAKRLSKIKSNNDGVVDTALNRSHGSSNSSSSTCSTDSFDALEQQTTNKRNSRNILEFYKRPMSMPQPNQQKLEQNKSLPHQQPKKSMIEKLPTFDFNQELIALSPSASNSLFTIQELPDNQAEQCISKAEQGSVKLLTNKKLLSSHRNPCSQSAKLENINEHEILKTSQSYPDKVDRLYDTSLKKEPLNTSEDQPLPFDENKLKCFNDPSGTKVITNSEDQSATLSPDKLEPIYKNINAESLKTCQDMHLTNNLDKPGYNTTEAASVKTSQEQSSAPDKPERICGYLNTNNSKTSEHSSSNPDKYDSCNSSSGTESLTTSKHPSALNPHKLESIYNAYRLRAKANDLSVHSVPELEGLENQVLAHSKIKVQPIHSLADSLLCADVLLAMRDMNVKPTLATQRYAWPHLANGHSLVLVDRAGSGRSWCYLPTLCSLVIRSMRTLGKGPTLGPLALLLADSVANAQALFNQCNQLMSAYKTNMLKVVNTHGHTEKELQLRLLNACGILVTTPTHLKELLQHEMQLIDPRRLKHFIIDDYDRVNAAQPHLLNELLQLLQNFTKFQLQLVVIAQQWHGKVFLELLKRHGDNPLLLFGDFLEAAIYGSIKLSVTLLHSDRKIGRLLDYLTVQNPLQRRTIIYCKHELELAALREALTAAGYDCIGSIDAAGQQAHQLLLVADAVQQTPLPVANFELMIHYSLPVSWSKFSYRFHAFSGNINNCLLPQPLGGGVVSCVMLDESNSHELPRLVQFLEAHDIQLSDHIQQMVQSCRQVTDQRRQLCQQMLSRGACVRLYCSRRHYPTSVDFRRPDQTALWPSGTVVRGNIIKIYDPVHYAIMPVSYKSCDGVSWQDAPNLSTLRKLITALYVHMSSGLNRRPMQALKISDICVLHRRDKYQRVRIVDLSDKRLVTVQQMDEGTELLKVQPTELMECDARFAVEPPLAMDVRLCGLVPPISEGDWKQEANEWVTELLSHLSDRQHLQLTVEFAMFDVVYAKDMAVLQDCPTLQACVAATQLHDELINRRYAKRNEQMIKNLHKLHVEVLKEQTRLREICSLKDELKVGNEQVKEKELLEQAALSLEQGKVTQSESIENVRRQSEGTACERLEDTTDQSEGIETEINFKQVQSETNFPTNSLLSKDALVPKEPIEITEIQGEPEKLTESAYFKDSASTFMEILLQDLSSDDATIKDAAKNMMQEILATDNPKHDKANSPKMASKSKSHVQAETKLQLTPAKMASALCCATVADNAVRPKVRWHQTLLQLELIFEQQVPQYQLEHRGNVLFYQVTETTPPQRCILNLLGEVQILSEQQHGYQLHVKLAKAGLNVHWPSLLDSLYAQQHSHWLVYDSERAKSPQSDIGRIHWLRYQRSRYVPQESENEDDDYWSADEQSELSDVERVKYDSSDDI</sequence>
<keyword evidence="10" id="KW-0943">RNA-mediated gene silencing</keyword>
<evidence type="ECO:0000256" key="3">
    <source>
        <dbReference type="ARBA" id="ARBA00022737"/>
    </source>
</evidence>
<dbReference type="Gene3D" id="3.40.50.300">
    <property type="entry name" value="P-loop containing nucleotide triphosphate hydrolases"/>
    <property type="match status" value="1"/>
</dbReference>
<evidence type="ECO:0000313" key="15">
    <source>
        <dbReference type="Proteomes" id="UP000504633"/>
    </source>
</evidence>
<evidence type="ECO:0000256" key="9">
    <source>
        <dbReference type="ARBA" id="ARBA00022871"/>
    </source>
</evidence>
<feature type="compositionally biased region" description="Low complexity" evidence="13">
    <location>
        <begin position="307"/>
        <end position="322"/>
    </location>
</feature>
<evidence type="ECO:0000256" key="6">
    <source>
        <dbReference type="ARBA" id="ARBA00022801"/>
    </source>
</evidence>
<dbReference type="SUPFAM" id="SSF52540">
    <property type="entry name" value="P-loop containing nucleoside triphosphate hydrolases"/>
    <property type="match status" value="1"/>
</dbReference>
<dbReference type="GO" id="GO:0003676">
    <property type="term" value="F:nucleic acid binding"/>
    <property type="evidence" value="ECO:0007669"/>
    <property type="project" value="InterPro"/>
</dbReference>
<dbReference type="GO" id="GO:0051321">
    <property type="term" value="P:meiotic cell cycle"/>
    <property type="evidence" value="ECO:0007669"/>
    <property type="project" value="UniProtKB-KW"/>
</dbReference>
<accession>A0A6J1MEP3</accession>
<dbReference type="OMA" id="QQHSHWL"/>
<feature type="compositionally biased region" description="Polar residues" evidence="13">
    <location>
        <begin position="572"/>
        <end position="607"/>
    </location>
</feature>
<dbReference type="EC" id="3.6.4.13" evidence="1"/>
<keyword evidence="6" id="KW-0378">Hydrolase</keyword>
<dbReference type="GO" id="GO:0007283">
    <property type="term" value="P:spermatogenesis"/>
    <property type="evidence" value="ECO:0007669"/>
    <property type="project" value="UniProtKB-KW"/>
</dbReference>
<keyword evidence="8" id="KW-0067">ATP-binding</keyword>
<dbReference type="PROSITE" id="PS51192">
    <property type="entry name" value="HELICASE_ATP_BIND_1"/>
    <property type="match status" value="1"/>
</dbReference>
<feature type="non-terminal residue" evidence="16">
    <location>
        <position position="1"/>
    </location>
</feature>
<proteinExistence type="predicted"/>
<keyword evidence="15" id="KW-1185">Reference proteome</keyword>
<dbReference type="GO" id="GO:0031047">
    <property type="term" value="P:regulatory ncRNA-mediated gene silencing"/>
    <property type="evidence" value="ECO:0007669"/>
    <property type="project" value="UniProtKB-KW"/>
</dbReference>
<dbReference type="Gene3D" id="2.30.30.140">
    <property type="match status" value="1"/>
</dbReference>
<feature type="compositionally biased region" description="Acidic residues" evidence="13">
    <location>
        <begin position="1658"/>
        <end position="1675"/>
    </location>
</feature>
<organism evidence="15 16">
    <name type="scientific">Drosophila hydei</name>
    <name type="common">Fruit fly</name>
    <dbReference type="NCBI Taxonomy" id="7224"/>
    <lineage>
        <taxon>Eukaryota</taxon>
        <taxon>Metazoa</taxon>
        <taxon>Ecdysozoa</taxon>
        <taxon>Arthropoda</taxon>
        <taxon>Hexapoda</taxon>
        <taxon>Insecta</taxon>
        <taxon>Pterygota</taxon>
        <taxon>Neoptera</taxon>
        <taxon>Endopterygota</taxon>
        <taxon>Diptera</taxon>
        <taxon>Brachycera</taxon>
        <taxon>Muscomorpha</taxon>
        <taxon>Ephydroidea</taxon>
        <taxon>Drosophilidae</taxon>
        <taxon>Drosophila</taxon>
    </lineage>
</organism>
<dbReference type="SUPFAM" id="SSF63748">
    <property type="entry name" value="Tudor/PWWP/MBT"/>
    <property type="match status" value="1"/>
</dbReference>
<evidence type="ECO:0000256" key="8">
    <source>
        <dbReference type="ARBA" id="ARBA00022840"/>
    </source>
</evidence>
<comment type="catalytic activity">
    <reaction evidence="12">
        <text>ATP + H2O = ADP + phosphate + H(+)</text>
        <dbReference type="Rhea" id="RHEA:13065"/>
        <dbReference type="ChEBI" id="CHEBI:15377"/>
        <dbReference type="ChEBI" id="CHEBI:15378"/>
        <dbReference type="ChEBI" id="CHEBI:30616"/>
        <dbReference type="ChEBI" id="CHEBI:43474"/>
        <dbReference type="ChEBI" id="CHEBI:456216"/>
        <dbReference type="EC" id="3.6.4.13"/>
    </reaction>
</comment>
<dbReference type="GO" id="GO:0003724">
    <property type="term" value="F:RNA helicase activity"/>
    <property type="evidence" value="ECO:0007669"/>
    <property type="project" value="UniProtKB-EC"/>
</dbReference>
<dbReference type="PANTHER" id="PTHR22655:SF2">
    <property type="entry name" value="ATP-DEPENDENT RNA HELICASE TDRD12-RELATED"/>
    <property type="match status" value="1"/>
</dbReference>
<dbReference type="GO" id="GO:0016787">
    <property type="term" value="F:hydrolase activity"/>
    <property type="evidence" value="ECO:0007669"/>
    <property type="project" value="UniProtKB-KW"/>
</dbReference>
<dbReference type="Proteomes" id="UP000504633">
    <property type="component" value="Unplaced"/>
</dbReference>
<name>A0A6J1MEP3_DROHY</name>
<dbReference type="GeneID" id="111603866"/>
<keyword evidence="9" id="KW-0744">Spermatogenesis</keyword>
<protein>
    <recommendedName>
        <fullName evidence="1">RNA helicase</fullName>
        <ecNumber evidence="1">3.6.4.13</ecNumber>
    </recommendedName>
</protein>
<dbReference type="InterPro" id="IPR014001">
    <property type="entry name" value="Helicase_ATP-bd"/>
</dbReference>
<dbReference type="PANTHER" id="PTHR22655">
    <property type="entry name" value="ATP-DEPENDENT RNA HELICASE TDRD12-RELATED"/>
    <property type="match status" value="1"/>
</dbReference>
<dbReference type="InterPro" id="IPR011545">
    <property type="entry name" value="DEAD/DEAH_box_helicase_dom"/>
</dbReference>
<keyword evidence="4" id="KW-0547">Nucleotide-binding</keyword>
<dbReference type="RefSeq" id="XP_023177442.2">
    <property type="nucleotide sequence ID" value="XM_023321674.2"/>
</dbReference>
<dbReference type="GO" id="GO:0005524">
    <property type="term" value="F:ATP binding"/>
    <property type="evidence" value="ECO:0007669"/>
    <property type="project" value="UniProtKB-KW"/>
</dbReference>
<dbReference type="GO" id="GO:0042078">
    <property type="term" value="P:germ-line stem cell division"/>
    <property type="evidence" value="ECO:0007669"/>
    <property type="project" value="TreeGrafter"/>
</dbReference>
<evidence type="ECO:0000256" key="12">
    <source>
        <dbReference type="ARBA" id="ARBA00047984"/>
    </source>
</evidence>
<keyword evidence="7 16" id="KW-0347">Helicase</keyword>
<feature type="domain" description="Helicase ATP-binding" evidence="14">
    <location>
        <begin position="690"/>
        <end position="899"/>
    </location>
</feature>
<keyword evidence="2" id="KW-0217">Developmental protein</keyword>
<evidence type="ECO:0000256" key="4">
    <source>
        <dbReference type="ARBA" id="ARBA00022741"/>
    </source>
</evidence>
<evidence type="ECO:0000256" key="1">
    <source>
        <dbReference type="ARBA" id="ARBA00012552"/>
    </source>
</evidence>
<keyword evidence="3" id="KW-0677">Repeat</keyword>
<dbReference type="CTD" id="34331"/>
<evidence type="ECO:0000256" key="2">
    <source>
        <dbReference type="ARBA" id="ARBA00022473"/>
    </source>
</evidence>
<dbReference type="InterPro" id="IPR002999">
    <property type="entry name" value="Tudor"/>
</dbReference>
<feature type="region of interest" description="Disordered" evidence="13">
    <location>
        <begin position="300"/>
        <end position="369"/>
    </location>
</feature>
<evidence type="ECO:0000256" key="10">
    <source>
        <dbReference type="ARBA" id="ARBA00023158"/>
    </source>
</evidence>
<dbReference type="Pfam" id="PF00270">
    <property type="entry name" value="DEAD"/>
    <property type="match status" value="1"/>
</dbReference>
<evidence type="ECO:0000256" key="7">
    <source>
        <dbReference type="ARBA" id="ARBA00022806"/>
    </source>
</evidence>
<feature type="region of interest" description="Disordered" evidence="13">
    <location>
        <begin position="1484"/>
        <end position="1503"/>
    </location>
</feature>
<evidence type="ECO:0000256" key="5">
    <source>
        <dbReference type="ARBA" id="ARBA00022782"/>
    </source>
</evidence>